<dbReference type="AlphaFoldDB" id="A0A0F9DPF8"/>
<proteinExistence type="predicted"/>
<reference evidence="1" key="1">
    <citation type="journal article" date="2015" name="Nature">
        <title>Complex archaea that bridge the gap between prokaryotes and eukaryotes.</title>
        <authorList>
            <person name="Spang A."/>
            <person name="Saw J.H."/>
            <person name="Jorgensen S.L."/>
            <person name="Zaremba-Niedzwiedzka K."/>
            <person name="Martijn J."/>
            <person name="Lind A.E."/>
            <person name="van Eijk R."/>
            <person name="Schleper C."/>
            <person name="Guy L."/>
            <person name="Ettema T.J."/>
        </authorList>
    </citation>
    <scope>NUCLEOTIDE SEQUENCE</scope>
</reference>
<feature type="non-terminal residue" evidence="1">
    <location>
        <position position="56"/>
    </location>
</feature>
<accession>A0A0F9DPF8</accession>
<sequence>MNMMTRVYMDGTCYVCDKEAKLFASPSPTDSGPWVCDDCANIVEKYLKHTGYSLCL</sequence>
<name>A0A0F9DPF8_9ZZZZ</name>
<organism evidence="1">
    <name type="scientific">marine sediment metagenome</name>
    <dbReference type="NCBI Taxonomy" id="412755"/>
    <lineage>
        <taxon>unclassified sequences</taxon>
        <taxon>metagenomes</taxon>
        <taxon>ecological metagenomes</taxon>
    </lineage>
</organism>
<evidence type="ECO:0000313" key="1">
    <source>
        <dbReference type="EMBL" id="KKL55686.1"/>
    </source>
</evidence>
<comment type="caution">
    <text evidence="1">The sequence shown here is derived from an EMBL/GenBank/DDBJ whole genome shotgun (WGS) entry which is preliminary data.</text>
</comment>
<gene>
    <name evidence="1" type="ORF">LCGC14_2252880</name>
</gene>
<protein>
    <submittedName>
        <fullName evidence="1">Uncharacterized protein</fullName>
    </submittedName>
</protein>
<dbReference type="EMBL" id="LAZR01030751">
    <property type="protein sequence ID" value="KKL55686.1"/>
    <property type="molecule type" value="Genomic_DNA"/>
</dbReference>